<dbReference type="AlphaFoldDB" id="A0A6C0H801"/>
<reference evidence="1" key="1">
    <citation type="journal article" date="2020" name="Nature">
        <title>Giant virus diversity and host interactions through global metagenomics.</title>
        <authorList>
            <person name="Schulz F."/>
            <person name="Roux S."/>
            <person name="Paez-Espino D."/>
            <person name="Jungbluth S."/>
            <person name="Walsh D.A."/>
            <person name="Denef V.J."/>
            <person name="McMahon K.D."/>
            <person name="Konstantinidis K.T."/>
            <person name="Eloe-Fadrosh E.A."/>
            <person name="Kyrpides N.C."/>
            <person name="Woyke T."/>
        </authorList>
    </citation>
    <scope>NUCLEOTIDE SEQUENCE</scope>
    <source>
        <strain evidence="1">GVMAG-M-3300023179-82</strain>
    </source>
</reference>
<proteinExistence type="predicted"/>
<dbReference type="EMBL" id="MN739899">
    <property type="protein sequence ID" value="QHT76634.1"/>
    <property type="molecule type" value="Genomic_DNA"/>
</dbReference>
<protein>
    <submittedName>
        <fullName evidence="1">Uncharacterized protein</fullName>
    </submittedName>
</protein>
<evidence type="ECO:0000313" key="1">
    <source>
        <dbReference type="EMBL" id="QHT76634.1"/>
    </source>
</evidence>
<accession>A0A6C0H801</accession>
<name>A0A6C0H801_9ZZZZ</name>
<sequence>MDYSKLFFSKETITFLKNDIITKSKILNINFEHKENRDFLLNIIINHMKTTFKSLDLTKITDTNINHILTQFKNHVINLILEYIKKNKNLFSTQPKNELSFNNKNNIPIDRPINSRSISQKVSDIDNTESSLNFNNIQQQRQSEMGMPFKPPTPDFLKPIQVKTKNNSYDNEKQLQPIQEFTNELETFSFDSENLYSLDNFNKPIIENNIIEDNSSFNDRLKKLQSDRNIILLNQNNSQQNNSIPEINSIDNINNNQPNNYHMQPVQSQTYINPIENNTQPNDYNIQPLKSQNYINPIENNRVDDYINNTDINTNNNQINSNDLINLQLIMKNNQDTIKIIYNELLAIQNNISNNYNLMDKFKIKLKEEYQYLQLEIFNIENKSEYTWTFDNMITNIISIQLISYSIPQSVYNIQNNINNIFKILIGNEESYDEFEILIEEGKYTIEELINYINNKLDDGGEVQVILKLDNDQKISIVSNETIKLVINFLLDKNLGFSTCDNFSNIHKANNIWDLRLKNKIYLYLNNISNNIPFGILYFNQNFNSPLISNFTFESPINLNTLDIIFKDEYNYIYNFNNLFHNLNFIIKRYYD</sequence>
<organism evidence="1">
    <name type="scientific">viral metagenome</name>
    <dbReference type="NCBI Taxonomy" id="1070528"/>
    <lineage>
        <taxon>unclassified sequences</taxon>
        <taxon>metagenomes</taxon>
        <taxon>organismal metagenomes</taxon>
    </lineage>
</organism>